<organism evidence="2 3">
    <name type="scientific">Anopheles culicifacies</name>
    <dbReference type="NCBI Taxonomy" id="139723"/>
    <lineage>
        <taxon>Eukaryota</taxon>
        <taxon>Metazoa</taxon>
        <taxon>Ecdysozoa</taxon>
        <taxon>Arthropoda</taxon>
        <taxon>Hexapoda</taxon>
        <taxon>Insecta</taxon>
        <taxon>Pterygota</taxon>
        <taxon>Neoptera</taxon>
        <taxon>Endopterygota</taxon>
        <taxon>Diptera</taxon>
        <taxon>Nematocera</taxon>
        <taxon>Culicoidea</taxon>
        <taxon>Culicidae</taxon>
        <taxon>Anophelinae</taxon>
        <taxon>Anopheles</taxon>
        <taxon>culicifacies species complex</taxon>
    </lineage>
</organism>
<evidence type="ECO:0000313" key="3">
    <source>
        <dbReference type="Proteomes" id="UP000075883"/>
    </source>
</evidence>
<dbReference type="EnsemblMetazoa" id="ACUA014934-RA">
    <property type="protein sequence ID" value="ACUA014934-PA"/>
    <property type="gene ID" value="ACUA014934"/>
</dbReference>
<keyword evidence="3" id="KW-1185">Reference proteome</keyword>
<protein>
    <submittedName>
        <fullName evidence="2">Uncharacterized protein</fullName>
    </submittedName>
</protein>
<evidence type="ECO:0000313" key="2">
    <source>
        <dbReference type="EnsemblMetazoa" id="ACUA014934-PA"/>
    </source>
</evidence>
<evidence type="ECO:0000256" key="1">
    <source>
        <dbReference type="SAM" id="MobiDB-lite"/>
    </source>
</evidence>
<reference evidence="3" key="1">
    <citation type="submission" date="2013-09" db="EMBL/GenBank/DDBJ databases">
        <title>The Genome Sequence of Anopheles culicifacies species A.</title>
        <authorList>
            <consortium name="The Broad Institute Genomics Platform"/>
            <person name="Neafsey D.E."/>
            <person name="Besansky N."/>
            <person name="Howell P."/>
            <person name="Walton C."/>
            <person name="Young S.K."/>
            <person name="Zeng Q."/>
            <person name="Gargeya S."/>
            <person name="Fitzgerald M."/>
            <person name="Haas B."/>
            <person name="Abouelleil A."/>
            <person name="Allen A.W."/>
            <person name="Alvarado L."/>
            <person name="Arachchi H.M."/>
            <person name="Berlin A.M."/>
            <person name="Chapman S.B."/>
            <person name="Gainer-Dewar J."/>
            <person name="Goldberg J."/>
            <person name="Griggs A."/>
            <person name="Gujja S."/>
            <person name="Hansen M."/>
            <person name="Howarth C."/>
            <person name="Imamovic A."/>
            <person name="Ireland A."/>
            <person name="Larimer J."/>
            <person name="McCowan C."/>
            <person name="Murphy C."/>
            <person name="Pearson M."/>
            <person name="Poon T.W."/>
            <person name="Priest M."/>
            <person name="Roberts A."/>
            <person name="Saif S."/>
            <person name="Shea T."/>
            <person name="Sisk P."/>
            <person name="Sykes S."/>
            <person name="Wortman J."/>
            <person name="Nusbaum C."/>
            <person name="Birren B."/>
        </authorList>
    </citation>
    <scope>NUCLEOTIDE SEQUENCE [LARGE SCALE GENOMIC DNA]</scope>
    <source>
        <strain evidence="3">A-37</strain>
    </source>
</reference>
<dbReference type="Proteomes" id="UP000075883">
    <property type="component" value="Unassembled WGS sequence"/>
</dbReference>
<name>A0A182MCH9_9DIPT</name>
<dbReference type="EMBL" id="AXCM01002236">
    <property type="status" value="NOT_ANNOTATED_CDS"/>
    <property type="molecule type" value="Genomic_DNA"/>
</dbReference>
<sequence>MHNQNGPSQQQTFNLGTFGSLPLTGDTMLTMNATNTIPTNNNQSNVGPPSIGSDLNFMNLDFTNLDPVFNSSEIRSVLGTLSTTELSRLEQAANMQTTGNYQQNSASNQQQTLRALLATQQQQSQQEQGQTLPDRNDNDEDLTDSFTKLSTNDLT</sequence>
<feature type="compositionally biased region" description="Polar residues" evidence="1">
    <location>
        <begin position="144"/>
        <end position="155"/>
    </location>
</feature>
<dbReference type="AlphaFoldDB" id="A0A182MCH9"/>
<feature type="compositionally biased region" description="Low complexity" evidence="1">
    <location>
        <begin position="119"/>
        <end position="132"/>
    </location>
</feature>
<feature type="region of interest" description="Disordered" evidence="1">
    <location>
        <begin position="119"/>
        <end position="155"/>
    </location>
</feature>
<reference evidence="2" key="2">
    <citation type="submission" date="2020-05" db="UniProtKB">
        <authorList>
            <consortium name="EnsemblMetazoa"/>
        </authorList>
    </citation>
    <scope>IDENTIFICATION</scope>
    <source>
        <strain evidence="2">A-37</strain>
    </source>
</reference>
<dbReference type="VEuPathDB" id="VectorBase:ACUA014934"/>
<proteinExistence type="predicted"/>
<accession>A0A182MCH9</accession>